<dbReference type="InterPro" id="IPR027417">
    <property type="entry name" value="P-loop_NTPase"/>
</dbReference>
<dbReference type="OrthoDB" id="14717at2759"/>
<evidence type="ECO:0000256" key="5">
    <source>
        <dbReference type="SAM" id="MobiDB-lite"/>
    </source>
</evidence>
<dbReference type="GO" id="GO:0046872">
    <property type="term" value="F:metal ion binding"/>
    <property type="evidence" value="ECO:0007669"/>
    <property type="project" value="UniProtKB-KW"/>
</dbReference>
<dbReference type="SMART" id="SM00178">
    <property type="entry name" value="SAR"/>
    <property type="match status" value="1"/>
</dbReference>
<keyword evidence="4" id="KW-0479">Metal-binding</keyword>
<dbReference type="GO" id="GO:0005525">
    <property type="term" value="F:GTP binding"/>
    <property type="evidence" value="ECO:0007669"/>
    <property type="project" value="UniProtKB-KW"/>
</dbReference>
<feature type="binding site" evidence="3">
    <location>
        <position position="69"/>
    </location>
    <ligand>
        <name>GTP</name>
        <dbReference type="ChEBI" id="CHEBI:37565"/>
    </ligand>
</feature>
<name>A0A4C1SZA9_EUMVA</name>
<dbReference type="GO" id="GO:0048731">
    <property type="term" value="P:system development"/>
    <property type="evidence" value="ECO:0007669"/>
    <property type="project" value="UniProtKB-ARBA"/>
</dbReference>
<keyword evidence="1 3" id="KW-0547">Nucleotide-binding</keyword>
<feature type="binding site" evidence="4">
    <location>
        <position position="30"/>
    </location>
    <ligand>
        <name>Mg(2+)</name>
        <dbReference type="ChEBI" id="CHEBI:18420"/>
    </ligand>
</feature>
<dbReference type="SUPFAM" id="SSF52540">
    <property type="entry name" value="P-loop containing nucleoside triphosphate hydrolases"/>
    <property type="match status" value="1"/>
</dbReference>
<keyword evidence="2 3" id="KW-0342">GTP-binding</keyword>
<feature type="compositionally biased region" description="Polar residues" evidence="5">
    <location>
        <begin position="222"/>
        <end position="236"/>
    </location>
</feature>
<evidence type="ECO:0000256" key="4">
    <source>
        <dbReference type="PIRSR" id="PIRSR606689-2"/>
    </source>
</evidence>
<dbReference type="AlphaFoldDB" id="A0A4C1SZA9"/>
<keyword evidence="7" id="KW-1185">Reference proteome</keyword>
<dbReference type="EMBL" id="BGZK01000022">
    <property type="protein sequence ID" value="GBP06341.1"/>
    <property type="molecule type" value="Genomic_DNA"/>
</dbReference>
<comment type="caution">
    <text evidence="6">The sequence shown here is derived from an EMBL/GenBank/DDBJ whole genome shotgun (WGS) entry which is preliminary data.</text>
</comment>
<dbReference type="Proteomes" id="UP000299102">
    <property type="component" value="Unassembled WGS sequence"/>
</dbReference>
<protein>
    <submittedName>
        <fullName evidence="6">ADP-ribosylation factor-like protein 13B</fullName>
    </submittedName>
</protein>
<dbReference type="InterPro" id="IPR005225">
    <property type="entry name" value="Small_GTP-bd"/>
</dbReference>
<evidence type="ECO:0000313" key="6">
    <source>
        <dbReference type="EMBL" id="GBP06341.1"/>
    </source>
</evidence>
<dbReference type="InterPro" id="IPR051995">
    <property type="entry name" value="Ciliary_GTPase"/>
</dbReference>
<dbReference type="PRINTS" id="PR00328">
    <property type="entry name" value="SAR1GTPBP"/>
</dbReference>
<dbReference type="SMART" id="SM00177">
    <property type="entry name" value="ARF"/>
    <property type="match status" value="1"/>
</dbReference>
<evidence type="ECO:0000256" key="2">
    <source>
        <dbReference type="ARBA" id="ARBA00023134"/>
    </source>
</evidence>
<gene>
    <name evidence="6" type="primary">Arl13b</name>
    <name evidence="6" type="ORF">EVAR_4507_1</name>
</gene>
<feature type="region of interest" description="Disordered" evidence="5">
    <location>
        <begin position="406"/>
        <end position="427"/>
    </location>
</feature>
<dbReference type="PANTHER" id="PTHR46090">
    <property type="entry name" value="ADP-RIBOSYLATION FACTOR-LIKE PROTEIN 13B"/>
    <property type="match status" value="1"/>
</dbReference>
<dbReference type="GO" id="GO:0016192">
    <property type="term" value="P:vesicle-mediated transport"/>
    <property type="evidence" value="ECO:0007669"/>
    <property type="project" value="UniProtKB-ARBA"/>
</dbReference>
<organism evidence="6 7">
    <name type="scientific">Eumeta variegata</name>
    <name type="common">Bagworm moth</name>
    <name type="synonym">Eumeta japonica</name>
    <dbReference type="NCBI Taxonomy" id="151549"/>
    <lineage>
        <taxon>Eukaryota</taxon>
        <taxon>Metazoa</taxon>
        <taxon>Ecdysozoa</taxon>
        <taxon>Arthropoda</taxon>
        <taxon>Hexapoda</taxon>
        <taxon>Insecta</taxon>
        <taxon>Pterygota</taxon>
        <taxon>Neoptera</taxon>
        <taxon>Endopterygota</taxon>
        <taxon>Lepidoptera</taxon>
        <taxon>Glossata</taxon>
        <taxon>Ditrysia</taxon>
        <taxon>Tineoidea</taxon>
        <taxon>Psychidae</taxon>
        <taxon>Oiketicinae</taxon>
        <taxon>Eumeta</taxon>
    </lineage>
</organism>
<dbReference type="STRING" id="151549.A0A4C1SZA9"/>
<dbReference type="InterPro" id="IPR006689">
    <property type="entry name" value="Small_GTPase_ARF/SAR"/>
</dbReference>
<accession>A0A4C1SZA9</accession>
<dbReference type="Gene3D" id="3.40.50.300">
    <property type="entry name" value="P-loop containing nucleotide triphosphate hydrolases"/>
    <property type="match status" value="1"/>
</dbReference>
<dbReference type="GO" id="GO:0097730">
    <property type="term" value="C:non-motile cilium"/>
    <property type="evidence" value="ECO:0007669"/>
    <property type="project" value="TreeGrafter"/>
</dbReference>
<dbReference type="NCBIfam" id="TIGR00231">
    <property type="entry name" value="small_GTP"/>
    <property type="match status" value="1"/>
</dbReference>
<dbReference type="PANTHER" id="PTHR46090:SF2">
    <property type="entry name" value="ADP-RIBOSYLATION FACTOR-LIKE PROTEIN 13B"/>
    <property type="match status" value="1"/>
</dbReference>
<keyword evidence="4" id="KW-0460">Magnesium</keyword>
<evidence type="ECO:0000256" key="3">
    <source>
        <dbReference type="PIRSR" id="PIRSR606689-1"/>
    </source>
</evidence>
<proteinExistence type="predicted"/>
<sequence>MGNCCTFVRRGSTRRHIVLILIGLDNAGKTQTVNTLTGERDDKILPTVGFKAVNLVHKDTPVTIYDLGGSPQFRQIWPQYYSEVHGIIFVIDSSDFTRLEECKAVLGEVLSHDKISGKPVLILANKQDKQGALDDIDVVEQLNIEPLINKYRCPTLVESYTASANSNKTKLDPGLKAGYQWLLNYIVKRYGDINLRVQTDIHAELERRRRLSNKNLISQTVTELSEDQTGFENPNYESPDRKSEKESKPHPPNNSLNTTVTLETISNGNSVKPKLSPLFGTASDHASSGSRVELEARNNFRKLSPIVKKSVLHQETEFHERPQSSSSLKKHKIIHVVSKDSSVQEDNIKEIMNERCHVDGDLATWDESKARQMFNKTFDKTFLFHSHREIVKEGANRSALSAVTLGGGGKAAVGTGATREEPGRPASASQLVRRQLELAHHDHHKRRFSLKFIADFTVLLCINNPDGQRRKTNPWHAESAGSELEGGDCARATRLALHHNDFTM</sequence>
<feature type="region of interest" description="Disordered" evidence="5">
    <location>
        <begin position="222"/>
        <end position="259"/>
    </location>
</feature>
<dbReference type="GO" id="GO:0003924">
    <property type="term" value="F:GTPase activity"/>
    <property type="evidence" value="ECO:0007669"/>
    <property type="project" value="InterPro"/>
</dbReference>
<feature type="binding site" evidence="3">
    <location>
        <begin position="125"/>
        <end position="128"/>
    </location>
    <ligand>
        <name>GTP</name>
        <dbReference type="ChEBI" id="CHEBI:37565"/>
    </ligand>
</feature>
<feature type="binding site" evidence="4">
    <location>
        <position position="47"/>
    </location>
    <ligand>
        <name>Mg(2+)</name>
        <dbReference type="ChEBI" id="CHEBI:18420"/>
    </ligand>
</feature>
<feature type="compositionally biased region" description="Basic and acidic residues" evidence="5">
    <location>
        <begin position="238"/>
        <end position="249"/>
    </location>
</feature>
<evidence type="ECO:0000313" key="7">
    <source>
        <dbReference type="Proteomes" id="UP000299102"/>
    </source>
</evidence>
<dbReference type="GO" id="GO:0060170">
    <property type="term" value="C:ciliary membrane"/>
    <property type="evidence" value="ECO:0007669"/>
    <property type="project" value="TreeGrafter"/>
</dbReference>
<reference evidence="6 7" key="1">
    <citation type="journal article" date="2019" name="Commun. Biol.">
        <title>The bagworm genome reveals a unique fibroin gene that provides high tensile strength.</title>
        <authorList>
            <person name="Kono N."/>
            <person name="Nakamura H."/>
            <person name="Ohtoshi R."/>
            <person name="Tomita M."/>
            <person name="Numata K."/>
            <person name="Arakawa K."/>
        </authorList>
    </citation>
    <scope>NUCLEOTIDE SEQUENCE [LARGE SCALE GENOMIC DNA]</scope>
</reference>
<dbReference type="Pfam" id="PF00025">
    <property type="entry name" value="Arf"/>
    <property type="match status" value="1"/>
</dbReference>
<evidence type="ECO:0000256" key="1">
    <source>
        <dbReference type="ARBA" id="ARBA00022741"/>
    </source>
</evidence>
<dbReference type="PROSITE" id="PS51417">
    <property type="entry name" value="ARF"/>
    <property type="match status" value="1"/>
</dbReference>
<dbReference type="GO" id="GO:0097500">
    <property type="term" value="P:receptor localization to non-motile cilium"/>
    <property type="evidence" value="ECO:0007669"/>
    <property type="project" value="TreeGrafter"/>
</dbReference>
<feature type="binding site" evidence="3">
    <location>
        <begin position="23"/>
        <end position="30"/>
    </location>
    <ligand>
        <name>GTP</name>
        <dbReference type="ChEBI" id="CHEBI:37565"/>
    </ligand>
</feature>
<dbReference type="GO" id="GO:1905515">
    <property type="term" value="P:non-motile cilium assembly"/>
    <property type="evidence" value="ECO:0007669"/>
    <property type="project" value="TreeGrafter"/>
</dbReference>
<dbReference type="GO" id="GO:0051649">
    <property type="term" value="P:establishment of localization in cell"/>
    <property type="evidence" value="ECO:0007669"/>
    <property type="project" value="UniProtKB-ARBA"/>
</dbReference>